<keyword evidence="10" id="KW-1185">Reference proteome</keyword>
<feature type="transmembrane region" description="Helical" evidence="7">
    <location>
        <begin position="90"/>
        <end position="111"/>
    </location>
</feature>
<feature type="transmembrane region" description="Helical" evidence="7">
    <location>
        <begin position="123"/>
        <end position="143"/>
    </location>
</feature>
<name>A0ABR5ALZ1_9BACL</name>
<feature type="transmembrane region" description="Helical" evidence="7">
    <location>
        <begin position="217"/>
        <end position="245"/>
    </location>
</feature>
<dbReference type="SUPFAM" id="SSF160964">
    <property type="entry name" value="MalF N-terminal region-like"/>
    <property type="match status" value="1"/>
</dbReference>
<dbReference type="InterPro" id="IPR051393">
    <property type="entry name" value="ABC_transporter_permease"/>
</dbReference>
<evidence type="ECO:0000256" key="1">
    <source>
        <dbReference type="ARBA" id="ARBA00004651"/>
    </source>
</evidence>
<dbReference type="Pfam" id="PF00528">
    <property type="entry name" value="BPD_transp_1"/>
    <property type="match status" value="1"/>
</dbReference>
<keyword evidence="3" id="KW-1003">Cell membrane</keyword>
<protein>
    <submittedName>
        <fullName evidence="9">Sugar ABC transporter permease</fullName>
    </submittedName>
</protein>
<dbReference type="SUPFAM" id="SSF161098">
    <property type="entry name" value="MetI-like"/>
    <property type="match status" value="1"/>
</dbReference>
<keyword evidence="4 7" id="KW-0812">Transmembrane</keyword>
<dbReference type="PANTHER" id="PTHR30193:SF37">
    <property type="entry name" value="INNER MEMBRANE ABC TRANSPORTER PERMEASE PROTEIN YCJO"/>
    <property type="match status" value="1"/>
</dbReference>
<evidence type="ECO:0000256" key="5">
    <source>
        <dbReference type="ARBA" id="ARBA00022989"/>
    </source>
</evidence>
<proteinExistence type="inferred from homology"/>
<feature type="transmembrane region" description="Helical" evidence="7">
    <location>
        <begin position="26"/>
        <end position="49"/>
    </location>
</feature>
<sequence>MPRQPVLDERKQAKKRRFNPRTRGDYFWGYLMIAPTVLGLLVFSIWPVFQTLYFSFTSWGSFGNYEWTGTDNYKAMFADPMFWMALRNTFIYTCVTIPCAIALSIVAAVLLNQKIRGVTLYRTLYFLPVVTMPSAVAMVWKWLYNADYGLINYLLGAIGIKGPSWLTDPDIALYSMVIVAVWAAIGNNMVIFLSGLQGIPVSYYEAAAIDGAGSFKNFIFITLPLLTPTIFFVTIISLIGAFQVFDLVFMMIGPNSIVIEQTQSVVFLFYKNAFMLNNKGYAAAIAMVLFVIILLVTIVQMKLQKKWVHYS</sequence>
<evidence type="ECO:0000259" key="8">
    <source>
        <dbReference type="PROSITE" id="PS50928"/>
    </source>
</evidence>
<feature type="domain" description="ABC transmembrane type-1" evidence="8">
    <location>
        <begin position="86"/>
        <end position="300"/>
    </location>
</feature>
<dbReference type="InterPro" id="IPR000515">
    <property type="entry name" value="MetI-like"/>
</dbReference>
<keyword evidence="6 7" id="KW-0472">Membrane</keyword>
<comment type="similarity">
    <text evidence="7">Belongs to the binding-protein-dependent transport system permease family.</text>
</comment>
<feature type="transmembrane region" description="Helical" evidence="7">
    <location>
        <begin position="280"/>
        <end position="299"/>
    </location>
</feature>
<dbReference type="CDD" id="cd06261">
    <property type="entry name" value="TM_PBP2"/>
    <property type="match status" value="1"/>
</dbReference>
<comment type="subcellular location">
    <subcellularLocation>
        <location evidence="1 7">Cell membrane</location>
        <topology evidence="1 7">Multi-pass membrane protein</topology>
    </subcellularLocation>
</comment>
<feature type="transmembrane region" description="Helical" evidence="7">
    <location>
        <begin position="171"/>
        <end position="196"/>
    </location>
</feature>
<dbReference type="PROSITE" id="PS50928">
    <property type="entry name" value="ABC_TM1"/>
    <property type="match status" value="1"/>
</dbReference>
<dbReference type="PANTHER" id="PTHR30193">
    <property type="entry name" value="ABC TRANSPORTER PERMEASE PROTEIN"/>
    <property type="match status" value="1"/>
</dbReference>
<comment type="caution">
    <text evidence="9">The sequence shown here is derived from an EMBL/GenBank/DDBJ whole genome shotgun (WGS) entry which is preliminary data.</text>
</comment>
<evidence type="ECO:0000256" key="4">
    <source>
        <dbReference type="ARBA" id="ARBA00022692"/>
    </source>
</evidence>
<evidence type="ECO:0000256" key="2">
    <source>
        <dbReference type="ARBA" id="ARBA00022448"/>
    </source>
</evidence>
<reference evidence="9 10" key="1">
    <citation type="submission" date="2014-12" db="EMBL/GenBank/DDBJ databases">
        <title>Draft genome sequence of Paenibacillus kamchatkensis strain B-2647.</title>
        <authorList>
            <person name="Karlyshev A.V."/>
            <person name="Kudryashova E.B."/>
        </authorList>
    </citation>
    <scope>NUCLEOTIDE SEQUENCE [LARGE SCALE GENOMIC DNA]</scope>
    <source>
        <strain evidence="9 10">VKM B-2647</strain>
    </source>
</reference>
<gene>
    <name evidence="9" type="ORF">SD70_03580</name>
</gene>
<keyword evidence="2 7" id="KW-0813">Transport</keyword>
<dbReference type="InterPro" id="IPR035906">
    <property type="entry name" value="MetI-like_sf"/>
</dbReference>
<keyword evidence="5 7" id="KW-1133">Transmembrane helix</keyword>
<dbReference type="EMBL" id="JXAK01000004">
    <property type="protein sequence ID" value="KIL42034.1"/>
    <property type="molecule type" value="Genomic_DNA"/>
</dbReference>
<organism evidence="9 10">
    <name type="scientific">Gordoniibacillus kamchatkensis</name>
    <dbReference type="NCBI Taxonomy" id="1590651"/>
    <lineage>
        <taxon>Bacteria</taxon>
        <taxon>Bacillati</taxon>
        <taxon>Bacillota</taxon>
        <taxon>Bacilli</taxon>
        <taxon>Bacillales</taxon>
        <taxon>Paenibacillaceae</taxon>
        <taxon>Gordoniibacillus</taxon>
    </lineage>
</organism>
<evidence type="ECO:0000256" key="7">
    <source>
        <dbReference type="RuleBase" id="RU363032"/>
    </source>
</evidence>
<dbReference type="Gene3D" id="1.10.3720.10">
    <property type="entry name" value="MetI-like"/>
    <property type="match status" value="1"/>
</dbReference>
<accession>A0ABR5ALZ1</accession>
<evidence type="ECO:0000313" key="9">
    <source>
        <dbReference type="EMBL" id="KIL42034.1"/>
    </source>
</evidence>
<dbReference type="Proteomes" id="UP000031967">
    <property type="component" value="Unassembled WGS sequence"/>
</dbReference>
<evidence type="ECO:0000256" key="3">
    <source>
        <dbReference type="ARBA" id="ARBA00022475"/>
    </source>
</evidence>
<evidence type="ECO:0000313" key="10">
    <source>
        <dbReference type="Proteomes" id="UP000031967"/>
    </source>
</evidence>
<evidence type="ECO:0000256" key="6">
    <source>
        <dbReference type="ARBA" id="ARBA00023136"/>
    </source>
</evidence>